<keyword evidence="1" id="KW-0732">Signal</keyword>
<feature type="chain" id="PRO_5003321043" evidence="1">
    <location>
        <begin position="24"/>
        <end position="144"/>
    </location>
</feature>
<feature type="signal peptide" evidence="1">
    <location>
        <begin position="1"/>
        <end position="23"/>
    </location>
</feature>
<evidence type="ECO:0000313" key="3">
    <source>
        <dbReference type="Proteomes" id="UP000001072"/>
    </source>
</evidence>
<organism evidence="3">
    <name type="scientific">Melampsora larici-populina (strain 98AG31 / pathotype 3-4-7)</name>
    <name type="common">Poplar leaf rust fungus</name>
    <dbReference type="NCBI Taxonomy" id="747676"/>
    <lineage>
        <taxon>Eukaryota</taxon>
        <taxon>Fungi</taxon>
        <taxon>Dikarya</taxon>
        <taxon>Basidiomycota</taxon>
        <taxon>Pucciniomycotina</taxon>
        <taxon>Pucciniomycetes</taxon>
        <taxon>Pucciniales</taxon>
        <taxon>Melampsoraceae</taxon>
        <taxon>Melampsora</taxon>
    </lineage>
</organism>
<evidence type="ECO:0000256" key="1">
    <source>
        <dbReference type="SAM" id="SignalP"/>
    </source>
</evidence>
<dbReference type="AlphaFoldDB" id="F4RU77"/>
<gene>
    <name evidence="2" type="ORF">MELLADRAFT_72460</name>
</gene>
<reference evidence="3" key="1">
    <citation type="journal article" date="2011" name="Proc. Natl. Acad. Sci. U.S.A.">
        <title>Obligate biotrophy features unraveled by the genomic analysis of rust fungi.</title>
        <authorList>
            <person name="Duplessis S."/>
            <person name="Cuomo C.A."/>
            <person name="Lin Y.-C."/>
            <person name="Aerts A."/>
            <person name="Tisserant E."/>
            <person name="Veneault-Fourrey C."/>
            <person name="Joly D.L."/>
            <person name="Hacquard S."/>
            <person name="Amselem J."/>
            <person name="Cantarel B.L."/>
            <person name="Chiu R."/>
            <person name="Coutinho P.M."/>
            <person name="Feau N."/>
            <person name="Field M."/>
            <person name="Frey P."/>
            <person name="Gelhaye E."/>
            <person name="Goldberg J."/>
            <person name="Grabherr M.G."/>
            <person name="Kodira C.D."/>
            <person name="Kohler A."/>
            <person name="Kuees U."/>
            <person name="Lindquist E.A."/>
            <person name="Lucas S.M."/>
            <person name="Mago R."/>
            <person name="Mauceli E."/>
            <person name="Morin E."/>
            <person name="Murat C."/>
            <person name="Pangilinan J.L."/>
            <person name="Park R."/>
            <person name="Pearson M."/>
            <person name="Quesneville H."/>
            <person name="Rouhier N."/>
            <person name="Sakthikumar S."/>
            <person name="Salamov A.A."/>
            <person name="Schmutz J."/>
            <person name="Selles B."/>
            <person name="Shapiro H."/>
            <person name="Tanguay P."/>
            <person name="Tuskan G.A."/>
            <person name="Henrissat B."/>
            <person name="Van de Peer Y."/>
            <person name="Rouze P."/>
            <person name="Ellis J.G."/>
            <person name="Dodds P.N."/>
            <person name="Schein J.E."/>
            <person name="Zhong S."/>
            <person name="Hamelin R.C."/>
            <person name="Grigoriev I.V."/>
            <person name="Szabo L.J."/>
            <person name="Martin F."/>
        </authorList>
    </citation>
    <scope>NUCLEOTIDE SEQUENCE [LARGE SCALE GENOMIC DNA]</scope>
    <source>
        <strain evidence="3">98AG31 / pathotype 3-4-7</strain>
    </source>
</reference>
<dbReference type="KEGG" id="mlr:MELLADRAFT_72460"/>
<dbReference type="EMBL" id="GL883120">
    <property type="protein sequence ID" value="EGG04131.1"/>
    <property type="molecule type" value="Genomic_DNA"/>
</dbReference>
<name>F4RU77_MELLP</name>
<dbReference type="GeneID" id="18932106"/>
<accession>F4RU77</accession>
<protein>
    <submittedName>
        <fullName evidence="2">Secreted protein</fullName>
    </submittedName>
</protein>
<proteinExistence type="predicted"/>
<dbReference type="HOGENOM" id="CLU_1661162_0_0_1"/>
<dbReference type="InParanoid" id="F4RU77"/>
<dbReference type="RefSeq" id="XP_007412592.1">
    <property type="nucleotide sequence ID" value="XM_007412530.1"/>
</dbReference>
<dbReference type="Proteomes" id="UP000001072">
    <property type="component" value="Unassembled WGS sequence"/>
</dbReference>
<dbReference type="VEuPathDB" id="FungiDB:MELLADRAFT_72460"/>
<sequence>MKTSTLFLSTLVIFAGLLSNALAVTWSSNFAQADINTLTPLLKNMQTYLSSEKVVAFGETTVIYTKQDFIDAFASYKEFGKLSFNFKSAKLLSARSASSYQMTVDGGISTSFGIPITFNANIIFTGAHPVAGEVKSAIFTINIG</sequence>
<evidence type="ECO:0000313" key="2">
    <source>
        <dbReference type="EMBL" id="EGG04131.1"/>
    </source>
</evidence>
<keyword evidence="3" id="KW-1185">Reference proteome</keyword>